<protein>
    <submittedName>
        <fullName evidence="1">Uncharacterized protein</fullName>
    </submittedName>
</protein>
<sequence>MVMYIGSSINFHGCTLKNYGAVGKKNYVFVQSFLGYAYSCHTKSISHTILRRFAIDQNAVILNHQSSIPCVIRFDKKPESSAQETETCK</sequence>
<reference evidence="2" key="1">
    <citation type="submission" date="2016-05" db="EMBL/GenBank/DDBJ databases">
        <title>Comparative genomics of biotechnologically important yeasts.</title>
        <authorList>
            <consortium name="DOE Joint Genome Institute"/>
            <person name="Riley R."/>
            <person name="Haridas S."/>
            <person name="Wolfe K.H."/>
            <person name="Lopes M.R."/>
            <person name="Hittinger C.T."/>
            <person name="Goker M."/>
            <person name="Salamov A."/>
            <person name="Wisecaver J."/>
            <person name="Long T.M."/>
            <person name="Aerts A.L."/>
            <person name="Barry K."/>
            <person name="Choi C."/>
            <person name="Clum A."/>
            <person name="Coughlan A.Y."/>
            <person name="Deshpande S."/>
            <person name="Douglass A.P."/>
            <person name="Hanson S.J."/>
            <person name="Klenk H.-P."/>
            <person name="Labutti K."/>
            <person name="Lapidus A."/>
            <person name="Lindquist E."/>
            <person name="Lipzen A."/>
            <person name="Meier-Kolthoff J.P."/>
            <person name="Ohm R.A."/>
            <person name="Otillar R.P."/>
            <person name="Pangilinan J."/>
            <person name="Peng Y."/>
            <person name="Rokas A."/>
            <person name="Rosa C.A."/>
            <person name="Scheuner C."/>
            <person name="Sibirny A.A."/>
            <person name="Slot J.C."/>
            <person name="Stielow J.B."/>
            <person name="Sun H."/>
            <person name="Kurtzman C.P."/>
            <person name="Blackwell M."/>
            <person name="Grigoriev I.V."/>
            <person name="Jeffries T.W."/>
        </authorList>
    </citation>
    <scope>NUCLEOTIDE SEQUENCE [LARGE SCALE GENOMIC DNA]</scope>
    <source>
        <strain evidence="2">NRRL Y-12698</strain>
    </source>
</reference>
<dbReference type="AlphaFoldDB" id="A0A1E3QZA0"/>
<evidence type="ECO:0000313" key="2">
    <source>
        <dbReference type="Proteomes" id="UP000094336"/>
    </source>
</evidence>
<dbReference type="RefSeq" id="XP_018988273.1">
    <property type="nucleotide sequence ID" value="XM_019127651.1"/>
</dbReference>
<organism evidence="1 2">
    <name type="scientific">Babjeviella inositovora NRRL Y-12698</name>
    <dbReference type="NCBI Taxonomy" id="984486"/>
    <lineage>
        <taxon>Eukaryota</taxon>
        <taxon>Fungi</taxon>
        <taxon>Dikarya</taxon>
        <taxon>Ascomycota</taxon>
        <taxon>Saccharomycotina</taxon>
        <taxon>Pichiomycetes</taxon>
        <taxon>Serinales incertae sedis</taxon>
        <taxon>Babjeviella</taxon>
    </lineage>
</organism>
<dbReference type="GeneID" id="30145504"/>
<accession>A0A1E3QZA0</accession>
<evidence type="ECO:0000313" key="1">
    <source>
        <dbReference type="EMBL" id="ODQ82945.1"/>
    </source>
</evidence>
<proteinExistence type="predicted"/>
<keyword evidence="2" id="KW-1185">Reference proteome</keyword>
<dbReference type="Proteomes" id="UP000094336">
    <property type="component" value="Unassembled WGS sequence"/>
</dbReference>
<dbReference type="EMBL" id="KV454426">
    <property type="protein sequence ID" value="ODQ82945.1"/>
    <property type="molecule type" value="Genomic_DNA"/>
</dbReference>
<name>A0A1E3QZA0_9ASCO</name>
<gene>
    <name evidence="1" type="ORF">BABINDRAFT_159426</name>
</gene>